<evidence type="ECO:0000256" key="3">
    <source>
        <dbReference type="ARBA" id="ARBA00022630"/>
    </source>
</evidence>
<dbReference type="PANTHER" id="PTHR43884">
    <property type="entry name" value="ACYL-COA DEHYDROGENASE"/>
    <property type="match status" value="1"/>
</dbReference>
<dbReference type="InterPro" id="IPR036250">
    <property type="entry name" value="AcylCo_DH-like_C"/>
</dbReference>
<proteinExistence type="inferred from homology"/>
<dbReference type="InterPro" id="IPR046373">
    <property type="entry name" value="Acyl-CoA_Oxase/DH_mid-dom_sf"/>
</dbReference>
<comment type="cofactor">
    <cofactor evidence="1">
        <name>FAD</name>
        <dbReference type="ChEBI" id="CHEBI:57692"/>
    </cofactor>
</comment>
<dbReference type="SUPFAM" id="SSF56645">
    <property type="entry name" value="Acyl-CoA dehydrogenase NM domain-like"/>
    <property type="match status" value="1"/>
</dbReference>
<dbReference type="PANTHER" id="PTHR43884:SF20">
    <property type="entry name" value="ACYL-COA DEHYDROGENASE FADE28"/>
    <property type="match status" value="1"/>
</dbReference>
<organism evidence="8 9">
    <name type="scientific">Rhodococcus navarretei</name>
    <dbReference type="NCBI Taxonomy" id="3128981"/>
    <lineage>
        <taxon>Bacteria</taxon>
        <taxon>Bacillati</taxon>
        <taxon>Actinomycetota</taxon>
        <taxon>Actinomycetes</taxon>
        <taxon>Mycobacteriales</taxon>
        <taxon>Nocardiaceae</taxon>
        <taxon>Rhodococcus</taxon>
    </lineage>
</organism>
<keyword evidence="3" id="KW-0285">Flavoprotein</keyword>
<dbReference type="InterPro" id="IPR013786">
    <property type="entry name" value="AcylCoA_DH/ox_N"/>
</dbReference>
<evidence type="ECO:0000256" key="4">
    <source>
        <dbReference type="ARBA" id="ARBA00022827"/>
    </source>
</evidence>
<dbReference type="Proteomes" id="UP001456513">
    <property type="component" value="Unassembled WGS sequence"/>
</dbReference>
<sequence length="350" mass="36190">MTLELTVEQRDLQAGLRSSFARTTVGEDVRPALAEMGLTEIPFPERFGGAGFTLKDTAVVMTELGRSLGSAPYLSSIVLAGFCLLHAGSERACSQNLPAIADGTETAALVASFPFAASSIQATAGSGGTLVLDGVQEAVVDGADADLLIVVAVGADGTELAAIDGTAEGVVRTPREALDFTRGLARVEFSGAVAHRATGDDIGAGLDRAQAAAITALAAEQVGSARACLDMSVEYARTRRQFGRAIGSFQAIKHRLTDMLIATELAEAAVLDAAGADSRSTGEFVAAAATARVLACRAATFAAEESIQIHGGIGFTWEHPLHHYFRRAKTSELLFGTTSVHAETIAAALI</sequence>
<dbReference type="Pfam" id="PF02771">
    <property type="entry name" value="Acyl-CoA_dh_N"/>
    <property type="match status" value="1"/>
</dbReference>
<dbReference type="InterPro" id="IPR009100">
    <property type="entry name" value="AcylCoA_DH/oxidase_NM_dom_sf"/>
</dbReference>
<evidence type="ECO:0000313" key="8">
    <source>
        <dbReference type="EMBL" id="MEK8073088.1"/>
    </source>
</evidence>
<feature type="domain" description="Acyl-CoA dehydrogenase/oxidase C-terminal" evidence="6">
    <location>
        <begin position="216"/>
        <end position="349"/>
    </location>
</feature>
<dbReference type="Pfam" id="PF00441">
    <property type="entry name" value="Acyl-CoA_dh_1"/>
    <property type="match status" value="1"/>
</dbReference>
<dbReference type="CDD" id="cd00567">
    <property type="entry name" value="ACAD"/>
    <property type="match status" value="1"/>
</dbReference>
<dbReference type="EMBL" id="JBBPCN010000001">
    <property type="protein sequence ID" value="MEK8073088.1"/>
    <property type="molecule type" value="Genomic_DNA"/>
</dbReference>
<comment type="caution">
    <text evidence="8">The sequence shown here is derived from an EMBL/GenBank/DDBJ whole genome shotgun (WGS) entry which is preliminary data.</text>
</comment>
<keyword evidence="5" id="KW-0560">Oxidoreductase</keyword>
<dbReference type="Gene3D" id="2.40.110.10">
    <property type="entry name" value="Butyryl-CoA Dehydrogenase, subunit A, domain 2"/>
    <property type="match status" value="1"/>
</dbReference>
<feature type="domain" description="Acyl-CoA dehydrogenase/oxidase N-terminal" evidence="7">
    <location>
        <begin position="23"/>
        <end position="103"/>
    </location>
</feature>
<accession>A0ABU9D0F3</accession>
<keyword evidence="4" id="KW-0274">FAD</keyword>
<dbReference type="RefSeq" id="WP_341442231.1">
    <property type="nucleotide sequence ID" value="NZ_JBBPCN010000001.1"/>
</dbReference>
<name>A0ABU9D0F3_9NOCA</name>
<protein>
    <submittedName>
        <fullName evidence="8">Acyl-CoA dehydrogenase family protein</fullName>
    </submittedName>
</protein>
<keyword evidence="9" id="KW-1185">Reference proteome</keyword>
<dbReference type="Gene3D" id="1.20.140.10">
    <property type="entry name" value="Butyryl-CoA Dehydrogenase, subunit A, domain 3"/>
    <property type="match status" value="1"/>
</dbReference>
<comment type="similarity">
    <text evidence="2">Belongs to the acyl-CoA dehydrogenase family.</text>
</comment>
<dbReference type="InterPro" id="IPR009075">
    <property type="entry name" value="AcylCo_DH/oxidase_C"/>
</dbReference>
<evidence type="ECO:0000256" key="1">
    <source>
        <dbReference type="ARBA" id="ARBA00001974"/>
    </source>
</evidence>
<dbReference type="Gene3D" id="1.10.540.10">
    <property type="entry name" value="Acyl-CoA dehydrogenase/oxidase, N-terminal domain"/>
    <property type="match status" value="1"/>
</dbReference>
<gene>
    <name evidence="8" type="ORF">AABD04_19770</name>
</gene>
<evidence type="ECO:0000256" key="2">
    <source>
        <dbReference type="ARBA" id="ARBA00009347"/>
    </source>
</evidence>
<evidence type="ECO:0000259" key="6">
    <source>
        <dbReference type="Pfam" id="PF00441"/>
    </source>
</evidence>
<evidence type="ECO:0000259" key="7">
    <source>
        <dbReference type="Pfam" id="PF02771"/>
    </source>
</evidence>
<evidence type="ECO:0000256" key="5">
    <source>
        <dbReference type="ARBA" id="ARBA00023002"/>
    </source>
</evidence>
<dbReference type="SUPFAM" id="SSF47203">
    <property type="entry name" value="Acyl-CoA dehydrogenase C-terminal domain-like"/>
    <property type="match status" value="1"/>
</dbReference>
<dbReference type="InterPro" id="IPR037069">
    <property type="entry name" value="AcylCoA_DH/ox_N_sf"/>
</dbReference>
<evidence type="ECO:0000313" key="9">
    <source>
        <dbReference type="Proteomes" id="UP001456513"/>
    </source>
</evidence>
<reference evidence="8 9" key="1">
    <citation type="submission" date="2024-03" db="EMBL/GenBank/DDBJ databases">
        <title>Rhodococcus navarretei sp. nov. and Pseudarthrobacter quantumdoti sp. nov., two new species with the ability to biosynthesize Quantum Dots isolated from soil samples at Union Glacier, Antarctica.</title>
        <authorList>
            <person name="Vargas M."/>
        </authorList>
    </citation>
    <scope>NUCLEOTIDE SEQUENCE [LARGE SCALE GENOMIC DNA]</scope>
    <source>
        <strain evidence="8 9">EXRC-4A-4</strain>
    </source>
</reference>